<organism evidence="3 4">
    <name type="scientific">Hymenobacter gummosus</name>
    <dbReference type="NCBI Taxonomy" id="1776032"/>
    <lineage>
        <taxon>Bacteria</taxon>
        <taxon>Pseudomonadati</taxon>
        <taxon>Bacteroidota</taxon>
        <taxon>Cytophagia</taxon>
        <taxon>Cytophagales</taxon>
        <taxon>Hymenobacteraceae</taxon>
        <taxon>Hymenobacter</taxon>
    </lineage>
</organism>
<evidence type="ECO:0000313" key="3">
    <source>
        <dbReference type="EMBL" id="RTQ53768.1"/>
    </source>
</evidence>
<dbReference type="OrthoDB" id="9757947at2"/>
<dbReference type="RefSeq" id="WP_126691695.1">
    <property type="nucleotide sequence ID" value="NZ_RXOF01000001.1"/>
</dbReference>
<dbReference type="Proteomes" id="UP000282184">
    <property type="component" value="Unassembled WGS sequence"/>
</dbReference>
<dbReference type="InterPro" id="IPR026444">
    <property type="entry name" value="Secre_tail"/>
</dbReference>
<protein>
    <submittedName>
        <fullName evidence="3">T9SS type A sorting domain-containing protein</fullName>
    </submittedName>
</protein>
<reference evidence="3 4" key="1">
    <citation type="submission" date="2018-12" db="EMBL/GenBank/DDBJ databases">
        <title>Hymenobacter gummosus sp. nov., isolated from a spring.</title>
        <authorList>
            <person name="Nie L."/>
        </authorList>
    </citation>
    <scope>NUCLEOTIDE SEQUENCE [LARGE SCALE GENOMIC DNA]</scope>
    <source>
        <strain evidence="3 4">KCTC 52166</strain>
    </source>
</reference>
<dbReference type="Pfam" id="PF18962">
    <property type="entry name" value="Por_Secre_tail"/>
    <property type="match status" value="1"/>
</dbReference>
<gene>
    <name evidence="3" type="ORF">EJV47_03270</name>
</gene>
<feature type="signal peptide" evidence="1">
    <location>
        <begin position="1"/>
        <end position="26"/>
    </location>
</feature>
<dbReference type="NCBIfam" id="TIGR04183">
    <property type="entry name" value="Por_Secre_tail"/>
    <property type="match status" value="1"/>
</dbReference>
<name>A0A431U9Q4_9BACT</name>
<keyword evidence="1" id="KW-0732">Signal</keyword>
<dbReference type="AlphaFoldDB" id="A0A431U9Q4"/>
<feature type="chain" id="PRO_5019161778" evidence="1">
    <location>
        <begin position="27"/>
        <end position="304"/>
    </location>
</feature>
<evidence type="ECO:0000313" key="4">
    <source>
        <dbReference type="Proteomes" id="UP000282184"/>
    </source>
</evidence>
<dbReference type="EMBL" id="RXOF01000001">
    <property type="protein sequence ID" value="RTQ53768.1"/>
    <property type="molecule type" value="Genomic_DNA"/>
</dbReference>
<feature type="domain" description="Secretion system C-terminal sorting" evidence="2">
    <location>
        <begin position="231"/>
        <end position="299"/>
    </location>
</feature>
<keyword evidence="4" id="KW-1185">Reference proteome</keyword>
<sequence length="304" mass="32146">MIAQLRSLTAAGMLVAATLAGFGAQAQTTVVIGTGTTAGSTNVLLSTSTTTNKYSRTLSIYTAAELQAAGARAGSITRIGWYKDGTGEYPTTDAQMTILLKSTTAAALPGDPVTWATEAATATQVYSNNALSLPTGTGWKDFTLSAPFTWNGTDNVEVLVDWFRNSAPTGNINWRYTAVTTASGLHATQVNANSIPTVRLAPNRPNIQFTMTIANATRGGRQVNNWATVAPNPFEQQLTVRLLQPGSQPVAATLTDALGRVQLRQTLTARAEQTLALPAALARGVYFLTLSNGAQQQTLRVVRQ</sequence>
<accession>A0A431U9Q4</accession>
<evidence type="ECO:0000256" key="1">
    <source>
        <dbReference type="SAM" id="SignalP"/>
    </source>
</evidence>
<proteinExistence type="predicted"/>
<comment type="caution">
    <text evidence="3">The sequence shown here is derived from an EMBL/GenBank/DDBJ whole genome shotgun (WGS) entry which is preliminary data.</text>
</comment>
<evidence type="ECO:0000259" key="2">
    <source>
        <dbReference type="Pfam" id="PF18962"/>
    </source>
</evidence>